<dbReference type="Pfam" id="PF00858">
    <property type="entry name" value="ASC"/>
    <property type="match status" value="1"/>
</dbReference>
<evidence type="ECO:0000313" key="15">
    <source>
        <dbReference type="Proteomes" id="UP000801492"/>
    </source>
</evidence>
<feature type="transmembrane region" description="Helical" evidence="13">
    <location>
        <begin position="7"/>
        <end position="29"/>
    </location>
</feature>
<dbReference type="Gene3D" id="2.60.470.10">
    <property type="entry name" value="Acid-sensing ion channels like domains"/>
    <property type="match status" value="1"/>
</dbReference>
<evidence type="ECO:0000256" key="5">
    <source>
        <dbReference type="ARBA" id="ARBA00022692"/>
    </source>
</evidence>
<dbReference type="Proteomes" id="UP000801492">
    <property type="component" value="Unassembled WGS sequence"/>
</dbReference>
<feature type="non-terminal residue" evidence="14">
    <location>
        <position position="498"/>
    </location>
</feature>
<name>A0A8K0GCP5_IGNLU</name>
<dbReference type="GO" id="GO:0005886">
    <property type="term" value="C:plasma membrane"/>
    <property type="evidence" value="ECO:0007669"/>
    <property type="project" value="TreeGrafter"/>
</dbReference>
<comment type="similarity">
    <text evidence="2 12">Belongs to the amiloride-sensitive sodium channel (TC 1.A.6) family.</text>
</comment>
<comment type="caution">
    <text evidence="14">The sequence shown here is derived from an EMBL/GenBank/DDBJ whole genome shotgun (WGS) entry which is preliminary data.</text>
</comment>
<comment type="subcellular location">
    <subcellularLocation>
        <location evidence="1">Membrane</location>
        <topology evidence="1">Multi-pass membrane protein</topology>
    </subcellularLocation>
</comment>
<reference evidence="14" key="1">
    <citation type="submission" date="2019-08" db="EMBL/GenBank/DDBJ databases">
        <title>The genome of the North American firefly Photinus pyralis.</title>
        <authorList>
            <consortium name="Photinus pyralis genome working group"/>
            <person name="Fallon T.R."/>
            <person name="Sander Lower S.E."/>
            <person name="Weng J.-K."/>
        </authorList>
    </citation>
    <scope>NUCLEOTIDE SEQUENCE</scope>
    <source>
        <strain evidence="14">TRF0915ILg1</strain>
        <tissue evidence="14">Whole body</tissue>
    </source>
</reference>
<evidence type="ECO:0000256" key="1">
    <source>
        <dbReference type="ARBA" id="ARBA00004141"/>
    </source>
</evidence>
<feature type="transmembrane region" description="Helical" evidence="13">
    <location>
        <begin position="447"/>
        <end position="471"/>
    </location>
</feature>
<keyword evidence="15" id="KW-1185">Reference proteome</keyword>
<sequence>YCVFFRLVWLTILVISLLICIYSIVQIYIKWKAFPAFVTIAKSPTPVWQVPFPAVTICPETKVRQRVFNYTNAYHKYNEDPENTTAEELQHFEQASLVCNSHLHTSGNETIGYDTIKYIGEVAAKFLWMCIWVNQNMSCDEGLTRTLTEEGVCYTFNMLNRKELFTNMVFYNESFFEHAYLSNNWKLDAGYTKNTEVDVFPRRAKSSGKKASLGILAHLYEQDLDYICKGPIQGYKIHLHNPAEMPKLSQNYLRAALNQEVLISIQPDITTTSEGLRNYNPNVRECYFAEERQLKFFQIYTQRNCEVECLVNYTLAKCGCVSYHMPHNETTAICGTGSTACVRQSEGIVLERETKANMDRFRYKDYSSNESRCNCLPSCTSIKYNTESSQSDYNWQKVFMAYKENFSEYPGVQMTRLFFFFKEQQFFTSERHELYATVDFLDNCGGLLGIFIGFSLLSISEIFYFLTFRLFCNIRRHGRHFWSASPELLNDGDHEKDK</sequence>
<keyword evidence="6 13" id="KW-1133">Transmembrane helix</keyword>
<evidence type="ECO:0000256" key="3">
    <source>
        <dbReference type="ARBA" id="ARBA00022448"/>
    </source>
</evidence>
<dbReference type="AlphaFoldDB" id="A0A8K0GCP5"/>
<keyword evidence="9 13" id="KW-0472">Membrane</keyword>
<dbReference type="PRINTS" id="PR01078">
    <property type="entry name" value="AMINACHANNEL"/>
</dbReference>
<gene>
    <name evidence="14" type="ORF">ILUMI_09180</name>
</gene>
<keyword evidence="11 12" id="KW-0407">Ion channel</keyword>
<dbReference type="InterPro" id="IPR001873">
    <property type="entry name" value="ENaC"/>
</dbReference>
<evidence type="ECO:0000256" key="10">
    <source>
        <dbReference type="ARBA" id="ARBA00023201"/>
    </source>
</evidence>
<dbReference type="EMBL" id="VTPC01004569">
    <property type="protein sequence ID" value="KAF2896997.1"/>
    <property type="molecule type" value="Genomic_DNA"/>
</dbReference>
<keyword evidence="3 12" id="KW-0813">Transport</keyword>
<protein>
    <submittedName>
        <fullName evidence="14">Uncharacterized protein</fullName>
    </submittedName>
</protein>
<evidence type="ECO:0000313" key="14">
    <source>
        <dbReference type="EMBL" id="KAF2896997.1"/>
    </source>
</evidence>
<evidence type="ECO:0000256" key="9">
    <source>
        <dbReference type="ARBA" id="ARBA00023136"/>
    </source>
</evidence>
<dbReference type="GO" id="GO:0015280">
    <property type="term" value="F:ligand-gated sodium channel activity"/>
    <property type="evidence" value="ECO:0007669"/>
    <property type="project" value="TreeGrafter"/>
</dbReference>
<dbReference type="PANTHER" id="PTHR11690">
    <property type="entry name" value="AMILORIDE-SENSITIVE SODIUM CHANNEL-RELATED"/>
    <property type="match status" value="1"/>
</dbReference>
<evidence type="ECO:0000256" key="13">
    <source>
        <dbReference type="SAM" id="Phobius"/>
    </source>
</evidence>
<keyword evidence="4 12" id="KW-0894">Sodium channel</keyword>
<organism evidence="14 15">
    <name type="scientific">Ignelater luminosus</name>
    <name type="common">Cucubano</name>
    <name type="synonym">Pyrophorus luminosus</name>
    <dbReference type="NCBI Taxonomy" id="2038154"/>
    <lineage>
        <taxon>Eukaryota</taxon>
        <taxon>Metazoa</taxon>
        <taxon>Ecdysozoa</taxon>
        <taxon>Arthropoda</taxon>
        <taxon>Hexapoda</taxon>
        <taxon>Insecta</taxon>
        <taxon>Pterygota</taxon>
        <taxon>Neoptera</taxon>
        <taxon>Endopterygota</taxon>
        <taxon>Coleoptera</taxon>
        <taxon>Polyphaga</taxon>
        <taxon>Elateriformia</taxon>
        <taxon>Elateroidea</taxon>
        <taxon>Elateridae</taxon>
        <taxon>Agrypninae</taxon>
        <taxon>Pyrophorini</taxon>
        <taxon>Ignelater</taxon>
    </lineage>
</organism>
<keyword evidence="10 12" id="KW-0739">Sodium transport</keyword>
<evidence type="ECO:0000256" key="8">
    <source>
        <dbReference type="ARBA" id="ARBA00023065"/>
    </source>
</evidence>
<dbReference type="OrthoDB" id="6021021at2759"/>
<accession>A0A8K0GCP5</accession>
<evidence type="ECO:0000256" key="2">
    <source>
        <dbReference type="ARBA" id="ARBA00007193"/>
    </source>
</evidence>
<keyword evidence="5 12" id="KW-0812">Transmembrane</keyword>
<evidence type="ECO:0000256" key="7">
    <source>
        <dbReference type="ARBA" id="ARBA00023053"/>
    </source>
</evidence>
<keyword evidence="7" id="KW-0915">Sodium</keyword>
<dbReference type="Gene3D" id="1.10.287.770">
    <property type="entry name" value="YojJ-like"/>
    <property type="match status" value="1"/>
</dbReference>
<keyword evidence="8 12" id="KW-0406">Ion transport</keyword>
<dbReference type="PANTHER" id="PTHR11690:SF288">
    <property type="entry name" value="AMILORIDE-SENSITIVE NA+ CHANNEL-RELATED"/>
    <property type="match status" value="1"/>
</dbReference>
<evidence type="ECO:0000256" key="6">
    <source>
        <dbReference type="ARBA" id="ARBA00022989"/>
    </source>
</evidence>
<evidence type="ECO:0000256" key="12">
    <source>
        <dbReference type="RuleBase" id="RU000679"/>
    </source>
</evidence>
<proteinExistence type="inferred from homology"/>
<evidence type="ECO:0000256" key="11">
    <source>
        <dbReference type="ARBA" id="ARBA00023303"/>
    </source>
</evidence>
<evidence type="ECO:0000256" key="4">
    <source>
        <dbReference type="ARBA" id="ARBA00022461"/>
    </source>
</evidence>